<reference evidence="1 2" key="1">
    <citation type="submission" date="2021-06" db="EMBL/GenBank/DDBJ databases">
        <title>Caerostris extrusa draft genome.</title>
        <authorList>
            <person name="Kono N."/>
            <person name="Arakawa K."/>
        </authorList>
    </citation>
    <scope>NUCLEOTIDE SEQUENCE [LARGE SCALE GENOMIC DNA]</scope>
</reference>
<protein>
    <submittedName>
        <fullName evidence="1">Uncharacterized protein</fullName>
    </submittedName>
</protein>
<dbReference type="EMBL" id="BPLR01015918">
    <property type="protein sequence ID" value="GIY79662.1"/>
    <property type="molecule type" value="Genomic_DNA"/>
</dbReference>
<comment type="caution">
    <text evidence="1">The sequence shown here is derived from an EMBL/GenBank/DDBJ whole genome shotgun (WGS) entry which is preliminary data.</text>
</comment>
<proteinExistence type="predicted"/>
<dbReference type="Proteomes" id="UP001054945">
    <property type="component" value="Unassembled WGS sequence"/>
</dbReference>
<organism evidence="1 2">
    <name type="scientific">Caerostris extrusa</name>
    <name type="common">Bark spider</name>
    <name type="synonym">Caerostris bankana</name>
    <dbReference type="NCBI Taxonomy" id="172846"/>
    <lineage>
        <taxon>Eukaryota</taxon>
        <taxon>Metazoa</taxon>
        <taxon>Ecdysozoa</taxon>
        <taxon>Arthropoda</taxon>
        <taxon>Chelicerata</taxon>
        <taxon>Arachnida</taxon>
        <taxon>Araneae</taxon>
        <taxon>Araneomorphae</taxon>
        <taxon>Entelegynae</taxon>
        <taxon>Araneoidea</taxon>
        <taxon>Araneidae</taxon>
        <taxon>Caerostris</taxon>
    </lineage>
</organism>
<keyword evidence="2" id="KW-1185">Reference proteome</keyword>
<dbReference type="AlphaFoldDB" id="A0AAV4WA52"/>
<gene>
    <name evidence="1" type="ORF">CEXT_723361</name>
</gene>
<evidence type="ECO:0000313" key="2">
    <source>
        <dbReference type="Proteomes" id="UP001054945"/>
    </source>
</evidence>
<accession>A0AAV4WA52</accession>
<sequence length="80" mass="9264">MLPSSQTNGIFNDLKQVTQHKTFNLLQTLKIKVREFHSRNPTENALFPLKLLQLASQWNTQAHTPKDLTLRLSHNLQMPT</sequence>
<name>A0AAV4WA52_CAEEX</name>
<evidence type="ECO:0000313" key="1">
    <source>
        <dbReference type="EMBL" id="GIY79662.1"/>
    </source>
</evidence>